<sequence length="71" mass="7579">MDSSLQILLISDEPDDSGMKLGSMLIEKLGTPKYSKVIIVIVSPLVALMDDQGKEAAKLGLRAAQLGVHND</sequence>
<comment type="caution">
    <text evidence="1">The sequence shown here is derived from an EMBL/GenBank/DDBJ whole genome shotgun (WGS) entry which is preliminary data.</text>
</comment>
<organism evidence="1 2">
    <name type="scientific">Triplophysa tibetana</name>
    <dbReference type="NCBI Taxonomy" id="1572043"/>
    <lineage>
        <taxon>Eukaryota</taxon>
        <taxon>Metazoa</taxon>
        <taxon>Chordata</taxon>
        <taxon>Craniata</taxon>
        <taxon>Vertebrata</taxon>
        <taxon>Euteleostomi</taxon>
        <taxon>Actinopterygii</taxon>
        <taxon>Neopterygii</taxon>
        <taxon>Teleostei</taxon>
        <taxon>Ostariophysi</taxon>
        <taxon>Cypriniformes</taxon>
        <taxon>Nemacheilidae</taxon>
        <taxon>Triplophysa</taxon>
    </lineage>
</organism>
<name>A0A5A9NSF0_9TELE</name>
<dbReference type="Gene3D" id="3.40.50.300">
    <property type="entry name" value="P-loop containing nucleotide triphosphate hydrolases"/>
    <property type="match status" value="1"/>
</dbReference>
<dbReference type="AlphaFoldDB" id="A0A5A9NSF0"/>
<proteinExistence type="predicted"/>
<evidence type="ECO:0000313" key="1">
    <source>
        <dbReference type="EMBL" id="KAA0712408.1"/>
    </source>
</evidence>
<gene>
    <name evidence="1" type="ORF">E1301_Tti022186</name>
</gene>
<dbReference type="EMBL" id="SOYY01000014">
    <property type="protein sequence ID" value="KAA0712408.1"/>
    <property type="molecule type" value="Genomic_DNA"/>
</dbReference>
<accession>A0A5A9NSF0</accession>
<reference evidence="1 2" key="1">
    <citation type="journal article" date="2019" name="Mol. Ecol. Resour.">
        <title>Chromosome-level genome assembly of Triplophysa tibetana, a fish adapted to the harsh high-altitude environment of the Tibetan Plateau.</title>
        <authorList>
            <person name="Yang X."/>
            <person name="Liu H."/>
            <person name="Ma Z."/>
            <person name="Zou Y."/>
            <person name="Zou M."/>
            <person name="Mao Y."/>
            <person name="Li X."/>
            <person name="Wang H."/>
            <person name="Chen T."/>
            <person name="Wang W."/>
            <person name="Yang R."/>
        </authorList>
    </citation>
    <scope>NUCLEOTIDE SEQUENCE [LARGE SCALE GENOMIC DNA]</scope>
    <source>
        <strain evidence="1">TTIB1903HZAU</strain>
        <tissue evidence="1">Muscle</tissue>
    </source>
</reference>
<dbReference type="Proteomes" id="UP000324632">
    <property type="component" value="Chromosome 14"/>
</dbReference>
<evidence type="ECO:0000313" key="2">
    <source>
        <dbReference type="Proteomes" id="UP000324632"/>
    </source>
</evidence>
<dbReference type="InterPro" id="IPR027417">
    <property type="entry name" value="P-loop_NTPase"/>
</dbReference>
<protein>
    <submittedName>
        <fullName evidence="1">Uncharacterized protein</fullName>
    </submittedName>
</protein>
<keyword evidence="2" id="KW-1185">Reference proteome</keyword>